<feature type="transmembrane region" description="Helical" evidence="1">
    <location>
        <begin position="125"/>
        <end position="145"/>
    </location>
</feature>
<feature type="transmembrane region" description="Helical" evidence="1">
    <location>
        <begin position="191"/>
        <end position="211"/>
    </location>
</feature>
<keyword evidence="1" id="KW-0812">Transmembrane</keyword>
<dbReference type="Proteomes" id="UP000295325">
    <property type="component" value="Unassembled WGS sequence"/>
</dbReference>
<sequence length="558" mass="62171">MKKAWALTKIYINSLYGISGFINSFKTNKKSAFKTIALILLILIGLLGTASAFIIYNIQLYDILRPINQQGIIISNSFIFAAMFTLIFGIVGIIATYFVDKEGDIILSMPLKPWNLLFAKFFTSYLYEAVLSLIIMATGVIVYGVKSGEGLLFYIISFIVSLLIPVIPLVVSYIVIIPLMKVANFLKKKDVVMIISGFIGALFGVVIQLSFQDTMMKMNKNPEVLREIFTFQNGMVSIASRIYPPSTWGTYAIIDISSTRGFTGLMLLLLTAAVAVILLHCFMSEMYLRSLIGSTEVRKSERKMTEKELKMGLRRRNILTSLLLREIRLMNREPIFFLNGPFVIFLIPAILGAMLFIQRDVIAAQLGTILRYNTSSYYSTLIVAGMGAFLGSMSSIASSAISREGKAFMYLKSMPIEPVKYINAKLLHAGIFGVMAGFITCAIGYFLMGVTIGGLMLAFIISQLLMLPSFICGLLLELTWPKLIWDNPQKAVKQNINVVIIIFGGMIFLYGTAAAVYFLLKTPIYGYLVLTIVLAVINVVLYACLISYGRKRFYEIEA</sequence>
<evidence type="ECO:0000313" key="3">
    <source>
        <dbReference type="Proteomes" id="UP000295325"/>
    </source>
</evidence>
<keyword evidence="1" id="KW-0472">Membrane</keyword>
<dbReference type="Pfam" id="PF16949">
    <property type="entry name" value="ABC_tran_2"/>
    <property type="match status" value="1"/>
</dbReference>
<feature type="transmembrane region" description="Helical" evidence="1">
    <location>
        <begin position="422"/>
        <end position="448"/>
    </location>
</feature>
<feature type="transmembrane region" description="Helical" evidence="1">
    <location>
        <begin position="335"/>
        <end position="357"/>
    </location>
</feature>
<accession>A0A4R7KS76</accession>
<comment type="caution">
    <text evidence="2">The sequence shown here is derived from an EMBL/GenBank/DDBJ whole genome shotgun (WGS) entry which is preliminary data.</text>
</comment>
<dbReference type="InterPro" id="IPR031599">
    <property type="entry name" value="ABC_tran_2"/>
</dbReference>
<dbReference type="OrthoDB" id="138672at2"/>
<organism evidence="2 3">
    <name type="scientific">Fonticella tunisiensis</name>
    <dbReference type="NCBI Taxonomy" id="1096341"/>
    <lineage>
        <taxon>Bacteria</taxon>
        <taxon>Bacillati</taxon>
        <taxon>Bacillota</taxon>
        <taxon>Clostridia</taxon>
        <taxon>Eubacteriales</taxon>
        <taxon>Clostridiaceae</taxon>
        <taxon>Fonticella</taxon>
    </lineage>
</organism>
<feature type="transmembrane region" description="Helical" evidence="1">
    <location>
        <begin position="78"/>
        <end position="99"/>
    </location>
</feature>
<evidence type="ECO:0000256" key="1">
    <source>
        <dbReference type="SAM" id="Phobius"/>
    </source>
</evidence>
<dbReference type="RefSeq" id="WP_133627360.1">
    <property type="nucleotide sequence ID" value="NZ_SOAZ01000004.1"/>
</dbReference>
<feature type="transmembrane region" description="Helical" evidence="1">
    <location>
        <begin position="377"/>
        <end position="401"/>
    </location>
</feature>
<evidence type="ECO:0000313" key="2">
    <source>
        <dbReference type="EMBL" id="TDT62360.1"/>
    </source>
</evidence>
<feature type="transmembrane region" description="Helical" evidence="1">
    <location>
        <begin position="36"/>
        <end position="58"/>
    </location>
</feature>
<proteinExistence type="predicted"/>
<keyword evidence="1" id="KW-1133">Transmembrane helix</keyword>
<reference evidence="2 3" key="1">
    <citation type="submission" date="2019-03" db="EMBL/GenBank/DDBJ databases">
        <title>Genomic Encyclopedia of Type Strains, Phase IV (KMG-IV): sequencing the most valuable type-strain genomes for metagenomic binning, comparative biology and taxonomic classification.</title>
        <authorList>
            <person name="Goeker M."/>
        </authorList>
    </citation>
    <scope>NUCLEOTIDE SEQUENCE [LARGE SCALE GENOMIC DNA]</scope>
    <source>
        <strain evidence="2 3">DSM 24455</strain>
    </source>
</reference>
<dbReference type="EMBL" id="SOAZ01000004">
    <property type="protein sequence ID" value="TDT62360.1"/>
    <property type="molecule type" value="Genomic_DNA"/>
</dbReference>
<gene>
    <name evidence="2" type="ORF">EDD71_10485</name>
</gene>
<name>A0A4R7KS76_9CLOT</name>
<feature type="transmembrane region" description="Helical" evidence="1">
    <location>
        <begin position="454"/>
        <end position="476"/>
    </location>
</feature>
<feature type="transmembrane region" description="Helical" evidence="1">
    <location>
        <begin position="262"/>
        <end position="282"/>
    </location>
</feature>
<feature type="transmembrane region" description="Helical" evidence="1">
    <location>
        <begin position="524"/>
        <end position="545"/>
    </location>
</feature>
<keyword evidence="3" id="KW-1185">Reference proteome</keyword>
<feature type="transmembrane region" description="Helical" evidence="1">
    <location>
        <begin position="496"/>
        <end position="518"/>
    </location>
</feature>
<protein>
    <submittedName>
        <fullName evidence="2">ABC-2 type transport system permease protein</fullName>
    </submittedName>
</protein>
<feature type="transmembrane region" description="Helical" evidence="1">
    <location>
        <begin position="151"/>
        <end position="179"/>
    </location>
</feature>
<dbReference type="AlphaFoldDB" id="A0A4R7KS76"/>